<proteinExistence type="predicted"/>
<protein>
    <submittedName>
        <fullName evidence="1">Nucleoside-diphosphate-sugar epimerase, putative (AFU_orthologue AFUA_8G07320)</fullName>
    </submittedName>
</protein>
<dbReference type="STRING" id="227321.Q5B0T9"/>
<dbReference type="PANTHER" id="PTHR14097">
    <property type="entry name" value="OXIDOREDUCTASE HTATIP2"/>
    <property type="match status" value="1"/>
</dbReference>
<evidence type="ECO:0000313" key="1">
    <source>
        <dbReference type="EMBL" id="CBF70730.1"/>
    </source>
</evidence>
<organism evidence="1 2">
    <name type="scientific">Emericella nidulans (strain FGSC A4 / ATCC 38163 / CBS 112.46 / NRRL 194 / M139)</name>
    <name type="common">Aspergillus nidulans</name>
    <dbReference type="NCBI Taxonomy" id="227321"/>
    <lineage>
        <taxon>Eukaryota</taxon>
        <taxon>Fungi</taxon>
        <taxon>Dikarya</taxon>
        <taxon>Ascomycota</taxon>
        <taxon>Pezizomycotina</taxon>
        <taxon>Eurotiomycetes</taxon>
        <taxon>Eurotiomycetidae</taxon>
        <taxon>Eurotiales</taxon>
        <taxon>Aspergillaceae</taxon>
        <taxon>Aspergillus</taxon>
        <taxon>Aspergillus subgen. Nidulantes</taxon>
    </lineage>
</organism>
<reference evidence="2" key="1">
    <citation type="journal article" date="2005" name="Nature">
        <title>Sequencing of Aspergillus nidulans and comparative analysis with A. fumigatus and A. oryzae.</title>
        <authorList>
            <person name="Galagan J.E."/>
            <person name="Calvo S.E."/>
            <person name="Cuomo C."/>
            <person name="Ma L.J."/>
            <person name="Wortman J.R."/>
            <person name="Batzoglou S."/>
            <person name="Lee S.I."/>
            <person name="Basturkmen M."/>
            <person name="Spevak C.C."/>
            <person name="Clutterbuck J."/>
            <person name="Kapitonov V."/>
            <person name="Jurka J."/>
            <person name="Scazzocchio C."/>
            <person name="Farman M."/>
            <person name="Butler J."/>
            <person name="Purcell S."/>
            <person name="Harris S."/>
            <person name="Braus G.H."/>
            <person name="Draht O."/>
            <person name="Busch S."/>
            <person name="D'Enfert C."/>
            <person name="Bouchier C."/>
            <person name="Goldman G.H."/>
            <person name="Bell-Pedersen D."/>
            <person name="Griffiths-Jones S."/>
            <person name="Doonan J.H."/>
            <person name="Yu J."/>
            <person name="Vienken K."/>
            <person name="Pain A."/>
            <person name="Freitag M."/>
            <person name="Selker E.U."/>
            <person name="Archer D.B."/>
            <person name="Penalva M.A."/>
            <person name="Oakley B.R."/>
            <person name="Momany M."/>
            <person name="Tanaka T."/>
            <person name="Kumagai T."/>
            <person name="Asai K."/>
            <person name="Machida M."/>
            <person name="Nierman W.C."/>
            <person name="Denning D.W."/>
            <person name="Caddick M."/>
            <person name="Hynes M."/>
            <person name="Paoletti M."/>
            <person name="Fischer R."/>
            <person name="Miller B."/>
            <person name="Dyer P."/>
            <person name="Sachs M.S."/>
            <person name="Osmani S.A."/>
            <person name="Birren B.W."/>
        </authorList>
    </citation>
    <scope>NUCLEOTIDE SEQUENCE [LARGE SCALE GENOMIC DNA]</scope>
    <source>
        <strain evidence="2">FGSC A4 / ATCC 38163 / CBS 112.46 / NRRL 194 / M139</strain>
    </source>
</reference>
<keyword evidence="2" id="KW-1185">Reference proteome</keyword>
<dbReference type="AlphaFoldDB" id="Q5B0T9"/>
<dbReference type="RefSeq" id="XP_663445.1">
    <property type="nucleotide sequence ID" value="XM_658353.1"/>
</dbReference>
<dbReference type="InParanoid" id="Q5B0T9"/>
<accession>Q5B0T9</accession>
<sequence>MAKSNAVVWPTCIPVSVNSAIILTGTTGFVGTEVLHQALQHPSITSIVVLSRKQLPDSVTTDPKITVKIIDDFLSYPDSLLHDLIGAEACIWTLGLPYHSDIAFYRRVNVEYTLAAVRAFTESLTPSLEKPLRFIYCSGAAAVRDQEKPLWLMPQTRKIRGQVENELLEHAEKNAGKVEVYVLRPAMIFSTGWSLGWLLSGMTPSIAVDTLSRVMLDLAVNGGRVGRVVENKEMNAWDKT</sequence>
<dbReference type="KEGG" id="ani:ANIA_05841"/>
<dbReference type="VEuPathDB" id="FungiDB:AN5841"/>
<dbReference type="OMA" id="ETWILRP"/>
<dbReference type="InterPro" id="IPR036291">
    <property type="entry name" value="NAD(P)-bd_dom_sf"/>
</dbReference>
<dbReference type="HOGENOM" id="CLU_071330_0_1_1"/>
<dbReference type="eggNOG" id="ENOG502SP57">
    <property type="taxonomic scope" value="Eukaryota"/>
</dbReference>
<dbReference type="Proteomes" id="UP000000560">
    <property type="component" value="Chromosome I"/>
</dbReference>
<dbReference type="EMBL" id="BN001301">
    <property type="protein sequence ID" value="CBF70730.1"/>
    <property type="molecule type" value="Genomic_DNA"/>
</dbReference>
<reference evidence="2" key="2">
    <citation type="journal article" date="2009" name="Fungal Genet. Biol.">
        <title>The 2008 update of the Aspergillus nidulans genome annotation: a community effort.</title>
        <authorList>
            <person name="Wortman J.R."/>
            <person name="Gilsenan J.M."/>
            <person name="Joardar V."/>
            <person name="Deegan J."/>
            <person name="Clutterbuck J."/>
            <person name="Andersen M.R."/>
            <person name="Archer D."/>
            <person name="Bencina M."/>
            <person name="Braus G."/>
            <person name="Coutinho P."/>
            <person name="von Dohren H."/>
            <person name="Doonan J."/>
            <person name="Driessen A.J."/>
            <person name="Durek P."/>
            <person name="Espeso E."/>
            <person name="Fekete E."/>
            <person name="Flipphi M."/>
            <person name="Estrada C.G."/>
            <person name="Geysens S."/>
            <person name="Goldman G."/>
            <person name="de Groot P.W."/>
            <person name="Hansen K."/>
            <person name="Harris S.D."/>
            <person name="Heinekamp T."/>
            <person name="Helmstaedt K."/>
            <person name="Henrissat B."/>
            <person name="Hofmann G."/>
            <person name="Homan T."/>
            <person name="Horio T."/>
            <person name="Horiuchi H."/>
            <person name="James S."/>
            <person name="Jones M."/>
            <person name="Karaffa L."/>
            <person name="Karanyi Z."/>
            <person name="Kato M."/>
            <person name="Keller N."/>
            <person name="Kelly D.E."/>
            <person name="Kiel J.A."/>
            <person name="Kim J.M."/>
            <person name="van der Klei I.J."/>
            <person name="Klis F.M."/>
            <person name="Kovalchuk A."/>
            <person name="Krasevec N."/>
            <person name="Kubicek C.P."/>
            <person name="Liu B."/>
            <person name="Maccabe A."/>
            <person name="Meyer V."/>
            <person name="Mirabito P."/>
            <person name="Miskei M."/>
            <person name="Mos M."/>
            <person name="Mullins J."/>
            <person name="Nelson D.R."/>
            <person name="Nielsen J."/>
            <person name="Oakley B.R."/>
            <person name="Osmani S.A."/>
            <person name="Pakula T."/>
            <person name="Paszewski A."/>
            <person name="Paulsen I."/>
            <person name="Pilsyk S."/>
            <person name="Pocsi I."/>
            <person name="Punt P.J."/>
            <person name="Ram A.F."/>
            <person name="Ren Q."/>
            <person name="Robellet X."/>
            <person name="Robson G."/>
            <person name="Seiboth B."/>
            <person name="van Solingen P."/>
            <person name="Specht T."/>
            <person name="Sun J."/>
            <person name="Taheri-Talesh N."/>
            <person name="Takeshita N."/>
            <person name="Ussery D."/>
            <person name="vanKuyk P.A."/>
            <person name="Visser H."/>
            <person name="van de Vondervoort P.J."/>
            <person name="de Vries R.P."/>
            <person name="Walton J."/>
            <person name="Xiang X."/>
            <person name="Xiong Y."/>
            <person name="Zeng A.P."/>
            <person name="Brandt B.W."/>
            <person name="Cornell M.J."/>
            <person name="van den Hondel C.A."/>
            <person name="Visser J."/>
            <person name="Oliver S.G."/>
            <person name="Turner G."/>
        </authorList>
    </citation>
    <scope>GENOME REANNOTATION</scope>
    <source>
        <strain evidence="2">FGSC A4 / ATCC 38163 / CBS 112.46 / NRRL 194 / M139</strain>
    </source>
</reference>
<dbReference type="GeneID" id="2870714"/>
<dbReference type="SUPFAM" id="SSF51735">
    <property type="entry name" value="NAD(P)-binding Rossmann-fold domains"/>
    <property type="match status" value="1"/>
</dbReference>
<evidence type="ECO:0000313" key="2">
    <source>
        <dbReference type="Proteomes" id="UP000000560"/>
    </source>
</evidence>
<dbReference type="PANTHER" id="PTHR14097:SF9">
    <property type="entry name" value="EPIMERASE, PUTATIVE (AFU_ORTHOLOGUE AFUA_8G07320)-RELATED"/>
    <property type="match status" value="1"/>
</dbReference>
<dbReference type="OrthoDB" id="3535423at2759"/>
<name>Q5B0T9_EMENI</name>
<gene>
    <name evidence="1" type="ORF">ANIA_05841</name>
</gene>
<accession>C8V018</accession>
<dbReference type="Gene3D" id="3.40.50.720">
    <property type="entry name" value="NAD(P)-binding Rossmann-like Domain"/>
    <property type="match status" value="1"/>
</dbReference>